<accession>A0A1I7ZJ23</accession>
<organism evidence="2 3">
    <name type="scientific">Steinernema glaseri</name>
    <dbReference type="NCBI Taxonomy" id="37863"/>
    <lineage>
        <taxon>Eukaryota</taxon>
        <taxon>Metazoa</taxon>
        <taxon>Ecdysozoa</taxon>
        <taxon>Nematoda</taxon>
        <taxon>Chromadorea</taxon>
        <taxon>Rhabditida</taxon>
        <taxon>Tylenchina</taxon>
        <taxon>Panagrolaimomorpha</taxon>
        <taxon>Strongyloidoidea</taxon>
        <taxon>Steinernematidae</taxon>
        <taxon>Steinernema</taxon>
    </lineage>
</organism>
<evidence type="ECO:0000256" key="1">
    <source>
        <dbReference type="SAM" id="SignalP"/>
    </source>
</evidence>
<dbReference type="Proteomes" id="UP000095287">
    <property type="component" value="Unplaced"/>
</dbReference>
<keyword evidence="1" id="KW-0732">Signal</keyword>
<feature type="signal peptide" evidence="1">
    <location>
        <begin position="1"/>
        <end position="20"/>
    </location>
</feature>
<sequence length="96" mass="11280">MKTKVLVLFCLVLLLAVVNGEYCFETSDDDCGEEYWETDVDDDGDERMCCDEPTRWPKRKGCYQRPSFLVSCPSDYARTFKFFSSFWLMWCCPVNP</sequence>
<name>A0A1I7ZJ23_9BILA</name>
<evidence type="ECO:0000313" key="3">
    <source>
        <dbReference type="WBParaSite" id="L893_g27036.t1"/>
    </source>
</evidence>
<protein>
    <submittedName>
        <fullName evidence="3">SVWC domain-containing protein</fullName>
    </submittedName>
</protein>
<evidence type="ECO:0000313" key="2">
    <source>
        <dbReference type="Proteomes" id="UP000095287"/>
    </source>
</evidence>
<proteinExistence type="predicted"/>
<dbReference type="AlphaFoldDB" id="A0A1I7ZJ23"/>
<reference evidence="3" key="1">
    <citation type="submission" date="2016-11" db="UniProtKB">
        <authorList>
            <consortium name="WormBaseParasite"/>
        </authorList>
    </citation>
    <scope>IDENTIFICATION</scope>
</reference>
<feature type="chain" id="PRO_5009313520" evidence="1">
    <location>
        <begin position="21"/>
        <end position="96"/>
    </location>
</feature>
<keyword evidence="2" id="KW-1185">Reference proteome</keyword>
<dbReference type="WBParaSite" id="L893_g27036.t1">
    <property type="protein sequence ID" value="L893_g27036.t1"/>
    <property type="gene ID" value="L893_g27036"/>
</dbReference>